<evidence type="ECO:0000313" key="1">
    <source>
        <dbReference type="EMBL" id="MFD1226803.1"/>
    </source>
</evidence>
<sequence length="235" mass="26531">MRTAPILFSAPMIRALYNGRKTQTRRILKPQPTDANSKFRGFAGVSDTKAVFTSDFPAQPETVRLPYSVGDRLWVRESWRCNSWAADVATIFYKAHENCSYTEMHEQFPIAGQKGIAPSQSWKPSIHMPRWISRLTLTITNVRIERLQDISEEDAMAEGITMTLEDSPACAWFSGIHTNTNLAPENMDGWHFNDAQAAFQDLWNKINGANAWDANPWVIALTFTVQHGNIDEVAA</sequence>
<gene>
    <name evidence="1" type="ORF">ACFQ35_06515</name>
</gene>
<dbReference type="RefSeq" id="WP_374806746.1">
    <property type="nucleotide sequence ID" value="NZ_JAUCBM010000005.1"/>
</dbReference>
<comment type="caution">
    <text evidence="1">The sequence shown here is derived from an EMBL/GenBank/DDBJ whole genome shotgun (WGS) entry which is preliminary data.</text>
</comment>
<protein>
    <recommendedName>
        <fullName evidence="3">Morphogenetic protein</fullName>
    </recommendedName>
</protein>
<dbReference type="Proteomes" id="UP001597263">
    <property type="component" value="Unassembled WGS sequence"/>
</dbReference>
<organism evidence="1 2">
    <name type="scientific">Pseudochrobactrum kiredjianiae</name>
    <dbReference type="NCBI Taxonomy" id="386305"/>
    <lineage>
        <taxon>Bacteria</taxon>
        <taxon>Pseudomonadati</taxon>
        <taxon>Pseudomonadota</taxon>
        <taxon>Alphaproteobacteria</taxon>
        <taxon>Hyphomicrobiales</taxon>
        <taxon>Brucellaceae</taxon>
        <taxon>Pseudochrobactrum</taxon>
    </lineage>
</organism>
<evidence type="ECO:0008006" key="3">
    <source>
        <dbReference type="Google" id="ProtNLM"/>
    </source>
</evidence>
<reference evidence="2" key="1">
    <citation type="journal article" date="2019" name="Int. J. Syst. Evol. Microbiol.">
        <title>The Global Catalogue of Microorganisms (GCM) 10K type strain sequencing project: providing services to taxonomists for standard genome sequencing and annotation.</title>
        <authorList>
            <consortium name="The Broad Institute Genomics Platform"/>
            <consortium name="The Broad Institute Genome Sequencing Center for Infectious Disease"/>
            <person name="Wu L."/>
            <person name="Ma J."/>
        </authorList>
    </citation>
    <scope>NUCLEOTIDE SEQUENCE [LARGE SCALE GENOMIC DNA]</scope>
    <source>
        <strain evidence="2">CCUG 49584</strain>
    </source>
</reference>
<dbReference type="EMBL" id="JBHTMA010000033">
    <property type="protein sequence ID" value="MFD1226803.1"/>
    <property type="molecule type" value="Genomic_DNA"/>
</dbReference>
<keyword evidence="2" id="KW-1185">Reference proteome</keyword>
<evidence type="ECO:0000313" key="2">
    <source>
        <dbReference type="Proteomes" id="UP001597263"/>
    </source>
</evidence>
<accession>A0ABW3V1A6</accession>
<proteinExistence type="predicted"/>
<name>A0ABW3V1A6_9HYPH</name>